<keyword evidence="1" id="KW-1133">Transmembrane helix</keyword>
<dbReference type="EMBL" id="NMVJ01000001">
    <property type="protein sequence ID" value="OYN92419.1"/>
    <property type="molecule type" value="Genomic_DNA"/>
</dbReference>
<feature type="transmembrane region" description="Helical" evidence="1">
    <location>
        <begin position="177"/>
        <end position="199"/>
    </location>
</feature>
<evidence type="ECO:0000256" key="1">
    <source>
        <dbReference type="SAM" id="Phobius"/>
    </source>
</evidence>
<feature type="transmembrane region" description="Helical" evidence="1">
    <location>
        <begin position="224"/>
        <end position="242"/>
    </location>
</feature>
<sequence>MRTPADTPAAAPTSTLRLIIGYLAIVAVLPYLILKLMWISGSTVGILEPSPLDPAVVRNGNIVTAVMELIAIAVILAFTHRWGLRLPAWLVLVPAYVGIGLLAPFLITGPAVAGSVAAGDAAGDGSLAPWVGPLVYLGFCAQAIGIAASFALYVRHRWGHVLAARTTDRPAGPTQPVLVFMGWGLAALLALVVLTRTMWGFGATWGLSAQQITDRGLAEHLNDIAAALFAAAAVVGLLMLTLQRPRTWRAGVPIVLAWVGSGATLTSALYAMTLLFIGLAGANAEAPQPGITPVADLVQVVAGTATSVVGAVVLAELDAATSPRRLP</sequence>
<feature type="transmembrane region" description="Helical" evidence="1">
    <location>
        <begin position="134"/>
        <end position="156"/>
    </location>
</feature>
<name>A0A255ELK3_9ACTN</name>
<feature type="transmembrane region" description="Helical" evidence="1">
    <location>
        <begin position="297"/>
        <end position="317"/>
    </location>
</feature>
<keyword evidence="1" id="KW-0472">Membrane</keyword>
<proteinExistence type="predicted"/>
<dbReference type="OrthoDB" id="4964568at2"/>
<gene>
    <name evidence="2" type="ORF">CGZ91_02690</name>
</gene>
<accession>A0A255ELK3</accession>
<evidence type="ECO:0000313" key="3">
    <source>
        <dbReference type="Proteomes" id="UP000216300"/>
    </source>
</evidence>
<keyword evidence="3" id="KW-1185">Reference proteome</keyword>
<dbReference type="Proteomes" id="UP000216300">
    <property type="component" value="Unassembled WGS sequence"/>
</dbReference>
<reference evidence="2 3" key="1">
    <citation type="submission" date="2017-07" db="EMBL/GenBank/DDBJ databases">
        <title>Draft whole genome sequences of clinical Proprionibacteriaceae strains.</title>
        <authorList>
            <person name="Bernier A.-M."/>
            <person name="Bernard K."/>
            <person name="Domingo M.-C."/>
        </authorList>
    </citation>
    <scope>NUCLEOTIDE SEQUENCE [LARGE SCALE GENOMIC DNA]</scope>
    <source>
        <strain evidence="2 3">NML 150081</strain>
    </source>
</reference>
<feature type="transmembrane region" description="Helical" evidence="1">
    <location>
        <begin position="60"/>
        <end position="79"/>
    </location>
</feature>
<feature type="transmembrane region" description="Helical" evidence="1">
    <location>
        <begin position="86"/>
        <end position="107"/>
    </location>
</feature>
<keyword evidence="1" id="KW-0812">Transmembrane</keyword>
<evidence type="ECO:0000313" key="2">
    <source>
        <dbReference type="EMBL" id="OYN92419.1"/>
    </source>
</evidence>
<dbReference type="AlphaFoldDB" id="A0A255ELK3"/>
<feature type="transmembrane region" description="Helical" evidence="1">
    <location>
        <begin position="254"/>
        <end position="277"/>
    </location>
</feature>
<feature type="transmembrane region" description="Helical" evidence="1">
    <location>
        <begin position="20"/>
        <end position="40"/>
    </location>
</feature>
<comment type="caution">
    <text evidence="2">The sequence shown here is derived from an EMBL/GenBank/DDBJ whole genome shotgun (WGS) entry which is preliminary data.</text>
</comment>
<dbReference type="RefSeq" id="WP_094452388.1">
    <property type="nucleotide sequence ID" value="NZ_NMVJ01000001.1"/>
</dbReference>
<protein>
    <submittedName>
        <fullName evidence="2">Uncharacterized protein</fullName>
    </submittedName>
</protein>
<organism evidence="2 3">
    <name type="scientific">Parenemella sanctibonifatiensis</name>
    <dbReference type="NCBI Taxonomy" id="2016505"/>
    <lineage>
        <taxon>Bacteria</taxon>
        <taxon>Bacillati</taxon>
        <taxon>Actinomycetota</taxon>
        <taxon>Actinomycetes</taxon>
        <taxon>Propionibacteriales</taxon>
        <taxon>Propionibacteriaceae</taxon>
        <taxon>Parenemella</taxon>
    </lineage>
</organism>